<dbReference type="GO" id="GO:0140818">
    <property type="term" value="F:mRNA 5'-triphosphate monophosphatase activity"/>
    <property type="evidence" value="ECO:0007669"/>
    <property type="project" value="UniProtKB-EC"/>
</dbReference>
<dbReference type="EMBL" id="MU006101">
    <property type="protein sequence ID" value="KAF2837136.1"/>
    <property type="molecule type" value="Genomic_DNA"/>
</dbReference>
<organism evidence="11 12">
    <name type="scientific">Patellaria atrata CBS 101060</name>
    <dbReference type="NCBI Taxonomy" id="1346257"/>
    <lineage>
        <taxon>Eukaryota</taxon>
        <taxon>Fungi</taxon>
        <taxon>Dikarya</taxon>
        <taxon>Ascomycota</taxon>
        <taxon>Pezizomycotina</taxon>
        <taxon>Dothideomycetes</taxon>
        <taxon>Dothideomycetes incertae sedis</taxon>
        <taxon>Patellariales</taxon>
        <taxon>Patellariaceae</taxon>
        <taxon>Patellaria</taxon>
    </lineage>
</organism>
<evidence type="ECO:0000256" key="8">
    <source>
        <dbReference type="RuleBase" id="RU367053"/>
    </source>
</evidence>
<dbReference type="AlphaFoldDB" id="A0A9P4S6P1"/>
<evidence type="ECO:0000256" key="2">
    <source>
        <dbReference type="ARBA" id="ARBA00004123"/>
    </source>
</evidence>
<keyword evidence="4 8" id="KW-0507">mRNA processing</keyword>
<evidence type="ECO:0000313" key="11">
    <source>
        <dbReference type="EMBL" id="KAF2837136.1"/>
    </source>
</evidence>
<keyword evidence="6 8" id="KW-0539">Nucleus</keyword>
<name>A0A9P4S6P1_9PEZI</name>
<keyword evidence="5 8" id="KW-0378">Hydrolase</keyword>
<feature type="domain" description="mRNA triphosphatase Cet1-like" evidence="10">
    <location>
        <begin position="159"/>
        <end position="404"/>
    </location>
</feature>
<evidence type="ECO:0000256" key="3">
    <source>
        <dbReference type="ARBA" id="ARBA00006345"/>
    </source>
</evidence>
<accession>A0A9P4S6P1</accession>
<comment type="function">
    <text evidence="8">First step of mRNA capping. Converts the 5'-triphosphate end of a nascent mRNA chain into a diphosphate end.</text>
</comment>
<dbReference type="OrthoDB" id="272147at2759"/>
<comment type="subunit">
    <text evidence="8">Heterodimer. The mRNA-capping enzyme is composed of two separate chains alpha and beta, respectively a mRNA guanylyltransferase and an mRNA 5'-triphosphate monophosphatase.</text>
</comment>
<comment type="catalytic activity">
    <reaction evidence="7">
        <text>a 5'-end triphospho-ribonucleoside in mRNA + H2O = a 5'-end diphospho-ribonucleoside in mRNA + phosphate + H(+)</text>
        <dbReference type="Rhea" id="RHEA:67004"/>
        <dbReference type="Rhea" id="RHEA-COMP:17164"/>
        <dbReference type="Rhea" id="RHEA-COMP:17165"/>
        <dbReference type="ChEBI" id="CHEBI:15377"/>
        <dbReference type="ChEBI" id="CHEBI:15378"/>
        <dbReference type="ChEBI" id="CHEBI:43474"/>
        <dbReference type="ChEBI" id="CHEBI:167616"/>
        <dbReference type="ChEBI" id="CHEBI:167618"/>
        <dbReference type="EC" id="3.6.1.74"/>
    </reaction>
    <physiologicalReaction direction="left-to-right" evidence="7">
        <dbReference type="Rhea" id="RHEA:67005"/>
    </physiologicalReaction>
</comment>
<feature type="compositionally biased region" description="Low complexity" evidence="9">
    <location>
        <begin position="1"/>
        <end position="16"/>
    </location>
</feature>
<dbReference type="CDD" id="cd07470">
    <property type="entry name" value="CYTH-like_mRNA_RTPase"/>
    <property type="match status" value="1"/>
</dbReference>
<dbReference type="InterPro" id="IPR033469">
    <property type="entry name" value="CYTH-like_dom_sf"/>
</dbReference>
<sequence length="447" mass="50751">MAPLASSSPTTVVASTKLPSTNNAVTHPLPSKPAPVISNNSAAASIQPHVSAPESSTNPSPSPATLNPNIRKRKRNDPVPIWAQKRANPRPINRQAPVNIPLPLPPQQPIQHTKTPNGQQKPQVTEPKPNPFIKKPEPKTAVKKIELWEPSITGIKPYDQLTRQVCDFLCEHVAWNDLATLDPNVGQLEVEAKLGKLFDKQTQQLFEMDIGNEAILHPEQNRYIRFESSMSLEQHKQLNFSLNRAHDESRRRDPTREVPRIPLVYRHTRETDSFFESTPAMIATLPPQVQQVIYAHSRQQPRIRVTRGEKGEVLAKIIKVRLMDRHIWNPHSDHISYRISISLEVKYHGDIAGLVEVRENGLLNTRYKDRMTYNHQNYQIDLTQVTKTDHPSTTPRTHELEIEVDVLELVKQGRLLKTNPNESKFERMVEGFVDNMRILGRSVGSQG</sequence>
<dbReference type="GO" id="GO:0031533">
    <property type="term" value="C:mRNA capping enzyme complex"/>
    <property type="evidence" value="ECO:0007669"/>
    <property type="project" value="UniProtKB-UniRule"/>
</dbReference>
<gene>
    <name evidence="11" type="ORF">M501DRAFT_979054</name>
</gene>
<dbReference type="SUPFAM" id="SSF55154">
    <property type="entry name" value="CYTH-like phosphatases"/>
    <property type="match status" value="1"/>
</dbReference>
<dbReference type="PANTHER" id="PTHR28118:SF1">
    <property type="entry name" value="POLYNUCLEOTIDE 5'-TRIPHOSPHATASE CTL1-RELATED"/>
    <property type="match status" value="1"/>
</dbReference>
<evidence type="ECO:0000256" key="6">
    <source>
        <dbReference type="ARBA" id="ARBA00023242"/>
    </source>
</evidence>
<dbReference type="PANTHER" id="PTHR28118">
    <property type="entry name" value="POLYNUCLEOTIDE 5'-TRIPHOSPHATASE-RELATED"/>
    <property type="match status" value="1"/>
</dbReference>
<evidence type="ECO:0000259" key="10">
    <source>
        <dbReference type="Pfam" id="PF02940"/>
    </source>
</evidence>
<keyword evidence="8" id="KW-0506">mRNA capping</keyword>
<reference evidence="11" key="1">
    <citation type="journal article" date="2020" name="Stud. Mycol.">
        <title>101 Dothideomycetes genomes: a test case for predicting lifestyles and emergence of pathogens.</title>
        <authorList>
            <person name="Haridas S."/>
            <person name="Albert R."/>
            <person name="Binder M."/>
            <person name="Bloem J."/>
            <person name="Labutti K."/>
            <person name="Salamov A."/>
            <person name="Andreopoulos B."/>
            <person name="Baker S."/>
            <person name="Barry K."/>
            <person name="Bills G."/>
            <person name="Bluhm B."/>
            <person name="Cannon C."/>
            <person name="Castanera R."/>
            <person name="Culley D."/>
            <person name="Daum C."/>
            <person name="Ezra D."/>
            <person name="Gonzalez J."/>
            <person name="Henrissat B."/>
            <person name="Kuo A."/>
            <person name="Liang C."/>
            <person name="Lipzen A."/>
            <person name="Lutzoni F."/>
            <person name="Magnuson J."/>
            <person name="Mondo S."/>
            <person name="Nolan M."/>
            <person name="Ohm R."/>
            <person name="Pangilinan J."/>
            <person name="Park H.-J."/>
            <person name="Ramirez L."/>
            <person name="Alfaro M."/>
            <person name="Sun H."/>
            <person name="Tritt A."/>
            <person name="Yoshinaga Y."/>
            <person name="Zwiers L.-H."/>
            <person name="Turgeon B."/>
            <person name="Goodwin S."/>
            <person name="Spatafora J."/>
            <person name="Crous P."/>
            <person name="Grigoriev I."/>
        </authorList>
    </citation>
    <scope>NUCLEOTIDE SEQUENCE</scope>
    <source>
        <strain evidence="11">CBS 101060</strain>
    </source>
</reference>
<feature type="region of interest" description="Disordered" evidence="9">
    <location>
        <begin position="1"/>
        <end position="138"/>
    </location>
</feature>
<dbReference type="EC" id="3.6.1.74" evidence="8"/>
<evidence type="ECO:0000256" key="7">
    <source>
        <dbReference type="ARBA" id="ARBA00047740"/>
    </source>
</evidence>
<dbReference type="Proteomes" id="UP000799429">
    <property type="component" value="Unassembled WGS sequence"/>
</dbReference>
<comment type="similarity">
    <text evidence="3 8">Belongs to the fungal TPase family.</text>
</comment>
<evidence type="ECO:0000256" key="9">
    <source>
        <dbReference type="SAM" id="MobiDB-lite"/>
    </source>
</evidence>
<evidence type="ECO:0000256" key="1">
    <source>
        <dbReference type="ARBA" id="ARBA00001946"/>
    </source>
</evidence>
<keyword evidence="12" id="KW-1185">Reference proteome</keyword>
<dbReference type="InterPro" id="IPR040343">
    <property type="entry name" value="Cet1/Ctl1"/>
</dbReference>
<feature type="compositionally biased region" description="Polar residues" evidence="9">
    <location>
        <begin position="53"/>
        <end position="68"/>
    </location>
</feature>
<dbReference type="GO" id="GO:0006370">
    <property type="term" value="P:7-methylguanosine mRNA capping"/>
    <property type="evidence" value="ECO:0007669"/>
    <property type="project" value="UniProtKB-UniRule"/>
</dbReference>
<evidence type="ECO:0000313" key="12">
    <source>
        <dbReference type="Proteomes" id="UP000799429"/>
    </source>
</evidence>
<proteinExistence type="inferred from homology"/>
<dbReference type="InterPro" id="IPR004206">
    <property type="entry name" value="mRNA_triPase_Cet1"/>
</dbReference>
<comment type="subcellular location">
    <subcellularLocation>
        <location evidence="2 8">Nucleus</location>
    </subcellularLocation>
</comment>
<dbReference type="Pfam" id="PF02940">
    <property type="entry name" value="mRNA_triPase"/>
    <property type="match status" value="1"/>
</dbReference>
<evidence type="ECO:0000256" key="5">
    <source>
        <dbReference type="ARBA" id="ARBA00022801"/>
    </source>
</evidence>
<comment type="cofactor">
    <cofactor evidence="1 8">
        <name>Mg(2+)</name>
        <dbReference type="ChEBI" id="CHEBI:18420"/>
    </cofactor>
</comment>
<comment type="caution">
    <text evidence="11">The sequence shown here is derived from an EMBL/GenBank/DDBJ whole genome shotgun (WGS) entry which is preliminary data.</text>
</comment>
<feature type="compositionally biased region" description="Polar residues" evidence="9">
    <location>
        <begin position="112"/>
        <end position="123"/>
    </location>
</feature>
<dbReference type="Gene3D" id="3.20.100.10">
    <property type="entry name" value="mRNA triphosphatase Cet1-like"/>
    <property type="match status" value="1"/>
</dbReference>
<protein>
    <recommendedName>
        <fullName evidence="8">mRNA-capping enzyme subunit beta</fullName>
        <ecNumber evidence="8">3.6.1.74</ecNumber>
    </recommendedName>
    <alternativeName>
        <fullName evidence="8">mRNA 5'-phosphatase</fullName>
    </alternativeName>
    <alternativeName>
        <fullName evidence="8">mRNA 5'-triphosphate monophosphatase</fullName>
    </alternativeName>
</protein>
<dbReference type="GO" id="GO:0004651">
    <property type="term" value="F:polynucleotide 5'-phosphatase activity"/>
    <property type="evidence" value="ECO:0007669"/>
    <property type="project" value="UniProtKB-UniRule"/>
</dbReference>
<dbReference type="InterPro" id="IPR037009">
    <property type="entry name" value="mRNA_triPase_Cet1_sf"/>
</dbReference>
<evidence type="ECO:0000256" key="4">
    <source>
        <dbReference type="ARBA" id="ARBA00022664"/>
    </source>
</evidence>